<evidence type="ECO:0000313" key="6">
    <source>
        <dbReference type="Proteomes" id="UP000323594"/>
    </source>
</evidence>
<feature type="compositionally biased region" description="Acidic residues" evidence="1">
    <location>
        <begin position="303"/>
        <end position="325"/>
    </location>
</feature>
<dbReference type="RefSeq" id="WP_052812565.1">
    <property type="nucleotide sequence ID" value="NZ_CDNC01000023.1"/>
</dbReference>
<reference evidence="4 6" key="3">
    <citation type="submission" date="2019-08" db="EMBL/GenBank/DDBJ databases">
        <authorList>
            <person name="Kuhnert P."/>
        </authorList>
    </citation>
    <scope>NUCLEOTIDE SEQUENCE [LARGE SCALE GENOMIC DNA]</scope>
    <source>
        <strain evidence="4 6">B36.5</strain>
    </source>
</reference>
<dbReference type="OrthoDB" id="308811at2"/>
<name>A0A0B7GX56_TREPH</name>
<gene>
    <name evidence="4" type="ORF">FUT82_05430</name>
    <name evidence="3" type="ORF">TPHV1_30057</name>
</gene>
<feature type="compositionally biased region" description="Acidic residues" evidence="1">
    <location>
        <begin position="337"/>
        <end position="349"/>
    </location>
</feature>
<sequence length="423" mass="47663">MNKFISVLLALCVNSFVFALDLHIPADHIIIKKESDSFHLFIKKTPGIGSVLLTESMQDPHFQQDSYAYRATEFNAINGNEKRILNGKVISNYENLYSLIDSTPEHHKEFGSAFHILIPETVVFGYPWSRHGTIQMKDRTFINIRTFAKPYADYSGGYKDNPFLLRITDVPAQKQPAVQPKVEVPLPEKPVEPIVPEIKEEPKLSPEPVKEEPELPPEPVKEEPEVIPEPEPEIVPKQKPALDLTEMPALDSKFTRAARSVERIIRDDKSFPAQPEIKTPEPQIIEEHVPETKVETPLVVPELPEENEPTQESDFVEPVQEDSEPYQEPSENREPSETPEQESVIEADSDISLSEAPVSVPAPDELFLSAAKKATEKPNSLFSDEDKAPAAQEVPPQLSDSDSRIVRATEQIQYILQTMTPQQ</sequence>
<proteinExistence type="predicted"/>
<feature type="region of interest" description="Disordered" evidence="1">
    <location>
        <begin position="375"/>
        <end position="404"/>
    </location>
</feature>
<dbReference type="EMBL" id="CP042817">
    <property type="protein sequence ID" value="QEJ97496.1"/>
    <property type="molecule type" value="Genomic_DNA"/>
</dbReference>
<evidence type="ECO:0000313" key="3">
    <source>
        <dbReference type="EMBL" id="CEM62162.1"/>
    </source>
</evidence>
<keyword evidence="2" id="KW-0732">Signal</keyword>
<reference evidence="5" key="1">
    <citation type="submission" date="2015-01" db="EMBL/GenBank/DDBJ databases">
        <authorList>
            <person name="Manzoor Shahid"/>
            <person name="Zubair Saima"/>
        </authorList>
    </citation>
    <scope>NUCLEOTIDE SEQUENCE [LARGE SCALE GENOMIC DNA]</scope>
    <source>
        <strain evidence="5">V1</strain>
    </source>
</reference>
<evidence type="ECO:0000256" key="2">
    <source>
        <dbReference type="SAM" id="SignalP"/>
    </source>
</evidence>
<evidence type="ECO:0000313" key="5">
    <source>
        <dbReference type="Proteomes" id="UP000042527"/>
    </source>
</evidence>
<dbReference type="EMBL" id="CDNC01000023">
    <property type="protein sequence ID" value="CEM62162.1"/>
    <property type="molecule type" value="Genomic_DNA"/>
</dbReference>
<organism evidence="3 5">
    <name type="scientific">Treponema phagedenis</name>
    <dbReference type="NCBI Taxonomy" id="162"/>
    <lineage>
        <taxon>Bacteria</taxon>
        <taxon>Pseudomonadati</taxon>
        <taxon>Spirochaetota</taxon>
        <taxon>Spirochaetia</taxon>
        <taxon>Spirochaetales</taxon>
        <taxon>Treponemataceae</taxon>
        <taxon>Treponema</taxon>
    </lineage>
</organism>
<accession>A0A0B7GX56</accession>
<feature type="compositionally biased region" description="Basic and acidic residues" evidence="1">
    <location>
        <begin position="285"/>
        <end position="294"/>
    </location>
</feature>
<dbReference type="Proteomes" id="UP000042527">
    <property type="component" value="Unassembled WGS sequence"/>
</dbReference>
<keyword evidence="5" id="KW-1185">Reference proteome</keyword>
<reference evidence="3" key="2">
    <citation type="submission" date="2015-01" db="EMBL/GenBank/DDBJ databases">
        <authorList>
            <person name="Xiang T."/>
            <person name="Song Y."/>
            <person name="Huang L."/>
            <person name="Wang B."/>
            <person name="Wu P."/>
        </authorList>
    </citation>
    <scope>NUCLEOTIDE SEQUENCE [LARGE SCALE GENOMIC DNA]</scope>
    <source>
        <strain evidence="3">V1</strain>
    </source>
</reference>
<evidence type="ECO:0000313" key="4">
    <source>
        <dbReference type="EMBL" id="QEJ97496.1"/>
    </source>
</evidence>
<evidence type="ECO:0000256" key="1">
    <source>
        <dbReference type="SAM" id="MobiDB-lite"/>
    </source>
</evidence>
<dbReference type="Proteomes" id="UP000323594">
    <property type="component" value="Chromosome"/>
</dbReference>
<protein>
    <submittedName>
        <fullName evidence="3">Uncharacterized protein</fullName>
    </submittedName>
</protein>
<feature type="compositionally biased region" description="Basic and acidic residues" evidence="1">
    <location>
        <begin position="197"/>
        <end position="224"/>
    </location>
</feature>
<dbReference type="GeneID" id="57752434"/>
<feature type="signal peptide" evidence="2">
    <location>
        <begin position="1"/>
        <end position="19"/>
    </location>
</feature>
<dbReference type="AlphaFoldDB" id="A0A0B7GX56"/>
<feature type="region of interest" description="Disordered" evidence="1">
    <location>
        <begin position="195"/>
        <end position="248"/>
    </location>
</feature>
<feature type="chain" id="PRO_5041521664" evidence="2">
    <location>
        <begin position="20"/>
        <end position="423"/>
    </location>
</feature>
<feature type="region of interest" description="Disordered" evidence="1">
    <location>
        <begin position="265"/>
        <end position="358"/>
    </location>
</feature>